<dbReference type="InterPro" id="IPR008042">
    <property type="entry name" value="Retrotrans_Pao"/>
</dbReference>
<keyword evidence="3" id="KW-1185">Reference proteome</keyword>
<dbReference type="PROSITE" id="PS50994">
    <property type="entry name" value="INTEGRASE"/>
    <property type="match status" value="1"/>
</dbReference>
<dbReference type="Pfam" id="PF00665">
    <property type="entry name" value="rve"/>
    <property type="match status" value="1"/>
</dbReference>
<dbReference type="GO" id="GO:0015074">
    <property type="term" value="P:DNA integration"/>
    <property type="evidence" value="ECO:0007669"/>
    <property type="project" value="InterPro"/>
</dbReference>
<dbReference type="InterPro" id="IPR012337">
    <property type="entry name" value="RNaseH-like_sf"/>
</dbReference>
<protein>
    <submittedName>
        <fullName evidence="2">Integrase catalytic domain-containing protein</fullName>
    </submittedName>
</protein>
<dbReference type="Gene3D" id="3.10.10.10">
    <property type="entry name" value="HIV Type 1 Reverse Transcriptase, subunit A, domain 1"/>
    <property type="match status" value="1"/>
</dbReference>
<dbReference type="InterPro" id="IPR043128">
    <property type="entry name" value="Rev_trsase/Diguanyl_cyclase"/>
</dbReference>
<evidence type="ECO:0000313" key="2">
    <source>
        <dbReference type="EMBL" id="GFR21277.1"/>
    </source>
</evidence>
<evidence type="ECO:0000259" key="1">
    <source>
        <dbReference type="PROSITE" id="PS50994"/>
    </source>
</evidence>
<name>A0A8X6LUM6_TRICU</name>
<dbReference type="Pfam" id="PF18701">
    <property type="entry name" value="DUF5641"/>
    <property type="match status" value="1"/>
</dbReference>
<dbReference type="Pfam" id="PF05380">
    <property type="entry name" value="Peptidase_A17"/>
    <property type="match status" value="1"/>
</dbReference>
<dbReference type="SUPFAM" id="SSF53098">
    <property type="entry name" value="Ribonuclease H-like"/>
    <property type="match status" value="1"/>
</dbReference>
<dbReference type="GO" id="GO:0042575">
    <property type="term" value="C:DNA polymerase complex"/>
    <property type="evidence" value="ECO:0007669"/>
    <property type="project" value="UniProtKB-ARBA"/>
</dbReference>
<comment type="caution">
    <text evidence="2">The sequence shown here is derived from an EMBL/GenBank/DDBJ whole genome shotgun (WGS) entry which is preliminary data.</text>
</comment>
<dbReference type="OrthoDB" id="6416316at2759"/>
<dbReference type="Gene3D" id="1.10.340.70">
    <property type="match status" value="1"/>
</dbReference>
<dbReference type="Pfam" id="PF00078">
    <property type="entry name" value="RVT_1"/>
    <property type="match status" value="1"/>
</dbReference>
<sequence>MLELLLRFRKNPVAFTADVKSAFLQIELDLRDREFTRFFWTDNLNNNPYVLNFTRVLFGLRPSPYLLAATLKHHFKKYKEQYPHTFDLLNSSIYVDDFICGRNDVPDALRTTLECLQIFSDASMLLRKWRTNSKQLDLLWQQEGVETEFSETSATDLKPPIKVLGLAWDSEKDLIYFDPNDLLKFMSHASKSAYGTILYLRFVTCNNKIETGFICSKSRVAPLKSLTLPRLELTAALLSARLAKQVSSCLKFNANIYYWTDSLISYYWICGDSSAFKPYIKNRVQEIQLLSDPSQWGHCPGKDNPADLISRGTSPVKLAQNELWWHGPPWLKLAPDHWPNRQRDILDSELCSEELEYRSSVHVAVTQQRESLVDINRFSSLKKLLKVTAWVFRFVNNARIVNKSMNFYITADEIQNAEYFWLKYVQYEFYSAEILTLKRNEQLRCSSEIKSLVPYLGEDNLLRITGRLLEADLCFGEKHPVILPRHCKFTELLVIREHERIGHCGVSATLTQLRKNYWIPKGRQLVKTIIRICLICKKYNAKPADQLSGQLPRDRITQSPPFQIVGIDFTGAILVKDNQETHKSYVSLFTCAVTRAVHLELVSDMSTKCFLLALRRFLARRGNCKVIYSDNARTFKAAERELAYFANILKDSEFQNFVADKGIHWKFIVERAPWWGGFYERLVKTIKDPLRKILGKALLMFEELSTILSEVEVIVNHRPLTYVENDPGEPEPLTPAHFLELGYGDSKYPIHFIELIDATTARESYKKRKTYRTLLLKQLWRRWKEQYLLQLKTVNHFKTPSVHKNLKLNDIVLVEGNVKSKLLWELGIIKEIFIGRDNNVRSCLVKTSKGLFKKPIQLLYPLELE</sequence>
<dbReference type="Gene3D" id="3.30.420.10">
    <property type="entry name" value="Ribonuclease H-like superfamily/Ribonuclease H"/>
    <property type="match status" value="1"/>
</dbReference>
<reference evidence="2" key="1">
    <citation type="submission" date="2020-07" db="EMBL/GenBank/DDBJ databases">
        <title>Multicomponent nature underlies the extraordinary mechanical properties of spider dragline silk.</title>
        <authorList>
            <person name="Kono N."/>
            <person name="Nakamura H."/>
            <person name="Mori M."/>
            <person name="Yoshida Y."/>
            <person name="Ohtoshi R."/>
            <person name="Malay A.D."/>
            <person name="Moran D.A.P."/>
            <person name="Tomita M."/>
            <person name="Numata K."/>
            <person name="Arakawa K."/>
        </authorList>
    </citation>
    <scope>NUCLEOTIDE SEQUENCE</scope>
</reference>
<dbReference type="Gene3D" id="3.30.70.270">
    <property type="match status" value="1"/>
</dbReference>
<proteinExistence type="predicted"/>
<dbReference type="InterPro" id="IPR041588">
    <property type="entry name" value="Integrase_H2C2"/>
</dbReference>
<dbReference type="SUPFAM" id="SSF56672">
    <property type="entry name" value="DNA/RNA polymerases"/>
    <property type="match status" value="1"/>
</dbReference>
<dbReference type="EMBL" id="BMAO01037932">
    <property type="protein sequence ID" value="GFR21277.1"/>
    <property type="molecule type" value="Genomic_DNA"/>
</dbReference>
<dbReference type="GO" id="GO:0071897">
    <property type="term" value="P:DNA biosynthetic process"/>
    <property type="evidence" value="ECO:0007669"/>
    <property type="project" value="UniProtKB-ARBA"/>
</dbReference>
<dbReference type="InterPro" id="IPR043502">
    <property type="entry name" value="DNA/RNA_pol_sf"/>
</dbReference>
<dbReference type="GO" id="GO:0003676">
    <property type="term" value="F:nucleic acid binding"/>
    <property type="evidence" value="ECO:0007669"/>
    <property type="project" value="InterPro"/>
</dbReference>
<dbReference type="Pfam" id="PF17921">
    <property type="entry name" value="Integrase_H2C2"/>
    <property type="match status" value="1"/>
</dbReference>
<dbReference type="Proteomes" id="UP000887116">
    <property type="component" value="Unassembled WGS sequence"/>
</dbReference>
<gene>
    <name evidence="2" type="primary">AVEN_75581_1</name>
    <name evidence="2" type="ORF">TNCT_389991</name>
</gene>
<feature type="domain" description="Integrase catalytic" evidence="1">
    <location>
        <begin position="557"/>
        <end position="743"/>
    </location>
</feature>
<dbReference type="InterPro" id="IPR036397">
    <property type="entry name" value="RNaseH_sf"/>
</dbReference>
<dbReference type="InterPro" id="IPR000477">
    <property type="entry name" value="RT_dom"/>
</dbReference>
<dbReference type="InterPro" id="IPR001584">
    <property type="entry name" value="Integrase_cat-core"/>
</dbReference>
<dbReference type="PANTHER" id="PTHR47331">
    <property type="entry name" value="PHD-TYPE DOMAIN-CONTAINING PROTEIN"/>
    <property type="match status" value="1"/>
</dbReference>
<organism evidence="2 3">
    <name type="scientific">Trichonephila clavata</name>
    <name type="common">Joro spider</name>
    <name type="synonym">Nephila clavata</name>
    <dbReference type="NCBI Taxonomy" id="2740835"/>
    <lineage>
        <taxon>Eukaryota</taxon>
        <taxon>Metazoa</taxon>
        <taxon>Ecdysozoa</taxon>
        <taxon>Arthropoda</taxon>
        <taxon>Chelicerata</taxon>
        <taxon>Arachnida</taxon>
        <taxon>Araneae</taxon>
        <taxon>Araneomorphae</taxon>
        <taxon>Entelegynae</taxon>
        <taxon>Araneoidea</taxon>
        <taxon>Nephilidae</taxon>
        <taxon>Trichonephila</taxon>
    </lineage>
</organism>
<evidence type="ECO:0000313" key="3">
    <source>
        <dbReference type="Proteomes" id="UP000887116"/>
    </source>
</evidence>
<accession>A0A8X6LUM6</accession>
<dbReference type="AlphaFoldDB" id="A0A8X6LUM6"/>
<dbReference type="InterPro" id="IPR040676">
    <property type="entry name" value="DUF5641"/>
</dbReference>